<proteinExistence type="predicted"/>
<feature type="compositionally biased region" description="Basic and acidic residues" evidence="1">
    <location>
        <begin position="32"/>
        <end position="45"/>
    </location>
</feature>
<reference evidence="2 3" key="1">
    <citation type="submission" date="2019-03" db="EMBL/GenBank/DDBJ databases">
        <title>Freshwater and sediment microbial communities from various areas in North America, analyzing microbe dynamics in response to fracking.</title>
        <authorList>
            <person name="Lamendella R."/>
        </authorList>
    </citation>
    <scope>NUCLEOTIDE SEQUENCE [LARGE SCALE GENOMIC DNA]</scope>
    <source>
        <strain evidence="2 3">175.2</strain>
    </source>
</reference>
<evidence type="ECO:0000313" key="3">
    <source>
        <dbReference type="Proteomes" id="UP000295097"/>
    </source>
</evidence>
<gene>
    <name evidence="2" type="ORF">EDC90_105211</name>
</gene>
<evidence type="ECO:0000256" key="1">
    <source>
        <dbReference type="SAM" id="MobiDB-lite"/>
    </source>
</evidence>
<feature type="region of interest" description="Disordered" evidence="1">
    <location>
        <begin position="24"/>
        <end position="48"/>
    </location>
</feature>
<protein>
    <submittedName>
        <fullName evidence="2">Uncharacterized protein</fullName>
    </submittedName>
</protein>
<evidence type="ECO:0000313" key="2">
    <source>
        <dbReference type="EMBL" id="TCT29264.1"/>
    </source>
</evidence>
<accession>A0A4R3NDZ4</accession>
<dbReference type="EMBL" id="SMAR01000052">
    <property type="protein sequence ID" value="TCT29264.1"/>
    <property type="molecule type" value="Genomic_DNA"/>
</dbReference>
<dbReference type="AlphaFoldDB" id="A0A4R3NDZ4"/>
<name>A0A4R3NDZ4_9HYPH</name>
<sequence length="86" mass="10149">MGRLNIFLPPGSERYTRAQSFGKARCMPGEGRGGEGRKVSRSEKNRKWRGGMPHDFYHRFVSQAEQQETNILNKNLYFRHHYYTDI</sequence>
<dbReference type="Proteomes" id="UP000295097">
    <property type="component" value="Unassembled WGS sequence"/>
</dbReference>
<comment type="caution">
    <text evidence="2">The sequence shown here is derived from an EMBL/GenBank/DDBJ whole genome shotgun (WGS) entry which is preliminary data.</text>
</comment>
<organism evidence="2 3">
    <name type="scientific">Martelella mediterranea</name>
    <dbReference type="NCBI Taxonomy" id="293089"/>
    <lineage>
        <taxon>Bacteria</taxon>
        <taxon>Pseudomonadati</taxon>
        <taxon>Pseudomonadota</taxon>
        <taxon>Alphaproteobacteria</taxon>
        <taxon>Hyphomicrobiales</taxon>
        <taxon>Aurantimonadaceae</taxon>
        <taxon>Martelella</taxon>
    </lineage>
</organism>
<keyword evidence="3" id="KW-1185">Reference proteome</keyword>